<reference evidence="2" key="1">
    <citation type="submission" date="2021-04" db="EMBL/GenBank/DDBJ databases">
        <title>Draft Genome Sequence of Pandoravirus japonicus, Isolated from the Sabaishi River of Niigata, Japan.</title>
        <authorList>
            <person name="Hosokawa N."/>
            <person name="Takahashi H."/>
            <person name="Aoki K."/>
            <person name="Takemura M."/>
        </authorList>
    </citation>
    <scope>NUCLEOTIDE SEQUENCE</scope>
</reference>
<feature type="region of interest" description="Disordered" evidence="1">
    <location>
        <begin position="1"/>
        <end position="46"/>
    </location>
</feature>
<accession>A0A811BRC8</accession>
<protein>
    <submittedName>
        <fullName evidence="2">Uncharacterized protein</fullName>
    </submittedName>
</protein>
<name>A0A811BRC8_9VIRU</name>
<feature type="compositionally biased region" description="Acidic residues" evidence="1">
    <location>
        <begin position="299"/>
        <end position="309"/>
    </location>
</feature>
<feature type="compositionally biased region" description="Low complexity" evidence="1">
    <location>
        <begin position="1"/>
        <end position="12"/>
    </location>
</feature>
<evidence type="ECO:0000256" key="1">
    <source>
        <dbReference type="SAM" id="MobiDB-lite"/>
    </source>
</evidence>
<feature type="compositionally biased region" description="Basic residues" evidence="1">
    <location>
        <begin position="13"/>
        <end position="31"/>
    </location>
</feature>
<dbReference type="EMBL" id="LC625835">
    <property type="protein sequence ID" value="BCU03382.1"/>
    <property type="molecule type" value="Genomic_DNA"/>
</dbReference>
<feature type="compositionally biased region" description="Low complexity" evidence="1">
    <location>
        <begin position="32"/>
        <end position="46"/>
    </location>
</feature>
<evidence type="ECO:0000313" key="3">
    <source>
        <dbReference type="Proteomes" id="UP001253637"/>
    </source>
</evidence>
<evidence type="ECO:0000313" key="2">
    <source>
        <dbReference type="EMBL" id="BCU03382.1"/>
    </source>
</evidence>
<feature type="region of interest" description="Disordered" evidence="1">
    <location>
        <begin position="285"/>
        <end position="336"/>
    </location>
</feature>
<organism evidence="2 3">
    <name type="scientific">Pandoravirus japonicus</name>
    <dbReference type="NCBI Taxonomy" id="2823154"/>
    <lineage>
        <taxon>Viruses</taxon>
        <taxon>Pandoravirus</taxon>
    </lineage>
</organism>
<proteinExistence type="predicted"/>
<sequence length="521" mass="56142">MATAQTTGGSTASRRRARARRARQRASRWRQRVSTPTASAVSTAGTTATIDTATAGTKRPACHIEDADPDASFDEGFTVDALSMDREAFAAAVPPERRLIVTVAAGGARVAFDVVDVYRWLRANPDGGICGPFGQVPIDQRQRDEITARAERILPKRQRVTQEPHFDYAWHDNGADLHYHEPPSSAYLRERVAVGDHEGVLYCLDALAPGDVHSAQDARSLLVSAANANLTTVFERLIAHEHVGGILGVSGLASLVGEIGRMRAPRLDLLVPACRALVRAVTVRDAQPVPRRHDRDVAESDDDDDDDTGAADNRGVDENDSADPLDDTRPDRDGRAMDTLARTARDIYRSLCLRVAQDDSDDDDSSSSDDDSSDDEGGRALPPSDAGFIPNPCCSAAVRAVYEATRVEPDLACLATAADAGTRDLLDYMLGVAPSLSSGQIVVLARHVIAAGCVRSLRLVMHHHARALDHADMDAIAEAAVAAGAPIADLMGAVVVVWRRRVAERVVRVAPTRPRRMRFED</sequence>
<feature type="compositionally biased region" description="Basic and acidic residues" evidence="1">
    <location>
        <begin position="326"/>
        <end position="336"/>
    </location>
</feature>
<feature type="region of interest" description="Disordered" evidence="1">
    <location>
        <begin position="357"/>
        <end position="386"/>
    </location>
</feature>
<feature type="compositionally biased region" description="Acidic residues" evidence="1">
    <location>
        <begin position="358"/>
        <end position="375"/>
    </location>
</feature>
<dbReference type="Proteomes" id="UP001253637">
    <property type="component" value="Segment"/>
</dbReference>